<dbReference type="EMBL" id="JASBWR010000086">
    <property type="protein sequence ID" value="KAJ9097429.1"/>
    <property type="molecule type" value="Genomic_DNA"/>
</dbReference>
<protein>
    <submittedName>
        <fullName evidence="1">NineTeen Complex (NTC) component</fullName>
    </submittedName>
</protein>
<keyword evidence="2" id="KW-1185">Reference proteome</keyword>
<evidence type="ECO:0000313" key="1">
    <source>
        <dbReference type="EMBL" id="KAJ9097429.1"/>
    </source>
</evidence>
<comment type="caution">
    <text evidence="1">The sequence shown here is derived from an EMBL/GenBank/DDBJ whole genome shotgun (WGS) entry which is preliminary data.</text>
</comment>
<sequence length="780" mass="91513">MKDTREAKSVHSSSVVPLLVKIREQATSFELPQPTPGTPTKDNAWAILYCPEQDSAGRTSFDSLKLHTPDAPSMSGRNNRAPAVKNRNAAAIQITAEQLLREANERQEESFKAPKQRVEDFEELTEYRGRKRKEFEERIRYSRWSIKDWIKYAEWEASQNEYDRARSVFERALDVDARSVDLWLKYSEVELKARNVQHARNVFDRAVTLLPRVDQLWYKYVYLEELLMNVPGARQVFERWMTWEPDDKAWLAYIKLEIRYQELDRASGIYERWIGCRPIPKNWVAWAKFEEDRGKVDKAREVFQTALEFFGDGEDEIDKAQGVFGAFARMETRLKEFDRARTIYKFALARLPRSKSINLYTAYTRFEKQHGDRAGVESTVLGKRRIQYEEELAHDPTNYDAWFSLARLEEDAYRADKDDGQDAKPDRVREVYERAVANVPPATEKRFWRRYIYAVFEEIDTQDYDRVRDIYKAAIKLVPHKQFTFAKLWTAYALFEIRRLDLTAARKVLGTAIGMCPKPKLFNNYIQMEIQLREFDRCRTLYQKFLEYDPSLGQAWIQWTTLESELGDIDRARAIYELAVQQPLDMPEVVWKAFIDFEAAQGERERTRHLYERLLERTGHVKVYISYALMEASTLGGDAEDEDEEVEVDPGSPEKARAVFERGYKDLKSRGEKENRVVLLEAWKSFEQEHGDEESLAKVQTLMPKVMKKWRQAEDGSGLEEYYDMVFADDEREANPASFKFFQAAQEWKQRAAMADLSDSSSSDDDDEDDDDNENDKEEE</sequence>
<dbReference type="Proteomes" id="UP001241377">
    <property type="component" value="Unassembled WGS sequence"/>
</dbReference>
<organism evidence="1 2">
    <name type="scientific">Naganishia cerealis</name>
    <dbReference type="NCBI Taxonomy" id="610337"/>
    <lineage>
        <taxon>Eukaryota</taxon>
        <taxon>Fungi</taxon>
        <taxon>Dikarya</taxon>
        <taxon>Basidiomycota</taxon>
        <taxon>Agaricomycotina</taxon>
        <taxon>Tremellomycetes</taxon>
        <taxon>Filobasidiales</taxon>
        <taxon>Filobasidiaceae</taxon>
        <taxon>Naganishia</taxon>
    </lineage>
</organism>
<accession>A0ACC2VE32</accession>
<evidence type="ECO:0000313" key="2">
    <source>
        <dbReference type="Proteomes" id="UP001241377"/>
    </source>
</evidence>
<name>A0ACC2VE32_9TREE</name>
<gene>
    <name evidence="1" type="primary">CLF1</name>
    <name evidence="1" type="ORF">QFC19_006799</name>
</gene>
<reference evidence="1" key="1">
    <citation type="submission" date="2023-04" db="EMBL/GenBank/DDBJ databases">
        <title>Draft Genome sequencing of Naganishia species isolated from polar environments using Oxford Nanopore Technology.</title>
        <authorList>
            <person name="Leo P."/>
            <person name="Venkateswaran K."/>
        </authorList>
    </citation>
    <scope>NUCLEOTIDE SEQUENCE</scope>
    <source>
        <strain evidence="1">MNA-CCFEE 5261</strain>
    </source>
</reference>
<proteinExistence type="predicted"/>